<name>A0A2P2J1Z2_RHIMU</name>
<protein>
    <submittedName>
        <fullName evidence="1">Uncharacterized protein</fullName>
    </submittedName>
</protein>
<sequence>MMNKDPLGCLLAKATTGLVSGREKPKKPSLMMI</sequence>
<reference evidence="1" key="1">
    <citation type="submission" date="2018-02" db="EMBL/GenBank/DDBJ databases">
        <title>Rhizophora mucronata_Transcriptome.</title>
        <authorList>
            <person name="Meera S.P."/>
            <person name="Sreeshan A."/>
            <person name="Augustine A."/>
        </authorList>
    </citation>
    <scope>NUCLEOTIDE SEQUENCE</scope>
    <source>
        <tissue evidence="1">Leaf</tissue>
    </source>
</reference>
<dbReference type="AlphaFoldDB" id="A0A2P2J1Z2"/>
<evidence type="ECO:0000313" key="1">
    <source>
        <dbReference type="EMBL" id="MBW87480.1"/>
    </source>
</evidence>
<proteinExistence type="predicted"/>
<dbReference type="EMBL" id="GGEC01006997">
    <property type="protein sequence ID" value="MBW87480.1"/>
    <property type="molecule type" value="Transcribed_RNA"/>
</dbReference>
<organism evidence="1">
    <name type="scientific">Rhizophora mucronata</name>
    <name type="common">Asiatic mangrove</name>
    <dbReference type="NCBI Taxonomy" id="61149"/>
    <lineage>
        <taxon>Eukaryota</taxon>
        <taxon>Viridiplantae</taxon>
        <taxon>Streptophyta</taxon>
        <taxon>Embryophyta</taxon>
        <taxon>Tracheophyta</taxon>
        <taxon>Spermatophyta</taxon>
        <taxon>Magnoliopsida</taxon>
        <taxon>eudicotyledons</taxon>
        <taxon>Gunneridae</taxon>
        <taxon>Pentapetalae</taxon>
        <taxon>rosids</taxon>
        <taxon>fabids</taxon>
        <taxon>Malpighiales</taxon>
        <taxon>Rhizophoraceae</taxon>
        <taxon>Rhizophora</taxon>
    </lineage>
</organism>
<accession>A0A2P2J1Z2</accession>